<evidence type="ECO:0008006" key="4">
    <source>
        <dbReference type="Google" id="ProtNLM"/>
    </source>
</evidence>
<feature type="compositionally biased region" description="Low complexity" evidence="1">
    <location>
        <begin position="65"/>
        <end position="74"/>
    </location>
</feature>
<sequence length="135" mass="14493">MTTRAAPPRPPPRARRRDFDWAAMADLLELEGEVHSPYVRQAFEELTQLSPRRVLDIGSGPGWPPAAGGAVPAGRGHRGGRHAGAAVRARERAERLGVPLRTRVAEFPAGLADLGPADWCGPRRSCTTSATSRTP</sequence>
<evidence type="ECO:0000313" key="2">
    <source>
        <dbReference type="EMBL" id="UZJ30082.1"/>
    </source>
</evidence>
<feature type="compositionally biased region" description="Low complexity" evidence="1">
    <location>
        <begin position="123"/>
        <end position="135"/>
    </location>
</feature>
<name>A0ABY6PA65_9ACTN</name>
<evidence type="ECO:0000313" key="3">
    <source>
        <dbReference type="Proteomes" id="UP001164959"/>
    </source>
</evidence>
<dbReference type="EMBL" id="CP110636">
    <property type="protein sequence ID" value="UZJ30082.1"/>
    <property type="molecule type" value="Genomic_DNA"/>
</dbReference>
<dbReference type="Gene3D" id="3.40.50.150">
    <property type="entry name" value="Vaccinia Virus protein VP39"/>
    <property type="match status" value="1"/>
</dbReference>
<dbReference type="InterPro" id="IPR029063">
    <property type="entry name" value="SAM-dependent_MTases_sf"/>
</dbReference>
<dbReference type="SUPFAM" id="SSF53335">
    <property type="entry name" value="S-adenosyl-L-methionine-dependent methyltransferases"/>
    <property type="match status" value="1"/>
</dbReference>
<proteinExistence type="predicted"/>
<keyword evidence="3" id="KW-1185">Reference proteome</keyword>
<evidence type="ECO:0000256" key="1">
    <source>
        <dbReference type="SAM" id="MobiDB-lite"/>
    </source>
</evidence>
<feature type="region of interest" description="Disordered" evidence="1">
    <location>
        <begin position="112"/>
        <end position="135"/>
    </location>
</feature>
<gene>
    <name evidence="2" type="ORF">OJ254_06190</name>
</gene>
<protein>
    <recommendedName>
        <fullName evidence="4">Methyltransferase type 11 domain-containing protein</fullName>
    </recommendedName>
</protein>
<dbReference type="Proteomes" id="UP001164959">
    <property type="component" value="Chromosome"/>
</dbReference>
<accession>A0ABY6PA65</accession>
<reference evidence="2" key="1">
    <citation type="submission" date="2022-11" db="EMBL/GenBank/DDBJ databases">
        <title>Identification and genomic analyses of a novel endophytic actinobacterium Streptomyces endophytica sp. nov. with potential for biocontrol of Yam anthracnose.</title>
        <authorList>
            <person name="Huang X."/>
        </authorList>
    </citation>
    <scope>NUCLEOTIDE SEQUENCE</scope>
    <source>
        <strain evidence="2">HNM0140</strain>
    </source>
</reference>
<organism evidence="2 3">
    <name type="scientific">Streptomyces endophytica</name>
    <dbReference type="NCBI Taxonomy" id="2991496"/>
    <lineage>
        <taxon>Bacteria</taxon>
        <taxon>Bacillati</taxon>
        <taxon>Actinomycetota</taxon>
        <taxon>Actinomycetes</taxon>
        <taxon>Kitasatosporales</taxon>
        <taxon>Streptomycetaceae</taxon>
        <taxon>Streptomyces</taxon>
    </lineage>
</organism>
<feature type="region of interest" description="Disordered" evidence="1">
    <location>
        <begin position="57"/>
        <end position="90"/>
    </location>
</feature>